<proteinExistence type="predicted"/>
<dbReference type="RefSeq" id="WP_091570874.1">
    <property type="nucleotide sequence ID" value="NZ_FNHP01000007.1"/>
</dbReference>
<sequence length="697" mass="74738">MHETAPTAVADAPRPAPDGAPSLRAVIWGARALAASAAALLTPALATPQPQLLGAGTQPAPRAGTRLPTADELMDWAQRQFPGFFPTREPTQRSDGLLWRHYPGTGNYLGVQGGTVLVYGPGTGHQIANVGTLAQFADVVFAPAASGVSDEQAARLLHHAGFGASAADIAAVRAHGLAPWLDAQLALPPGQGAWDWLVGQGYSAVDEHTYFFSDYFYQYAIWRDLLSAPDMVRKRWALALSEFFVISMDGIGGSIKWAGLAGAHYWDLLGRLGLGNFRQLLEAVTLHPAMGVFLNTHGNQKENPATGRVPDENYAREVMQLFTIGLSLLNPDGTPRRGPDGQPIESYIQSDVSQLARVFTGYLVDYQGVPSSPNPLAPQQSIVHADFLLRPMRFEPARHSMLDKSFLGTTIPAGTPGPEALRIALDTLFAHPNVGPFFARQMIQRLVTSDPDPAYVGRVAAVFDNNGAGVRGDLKAVLRAIVLDGAARGDAGLSAPTFGKLREPVLRVANWGRAFGVRSLKGTWKNQVGAWNVEQDLQQVPLNPPSVFNFFRPGFVPPGTGMAARSATAPEFQLVSESSVAAYLNYLQSIIQRGIYVYQPEVPGQPRGGPPAGATYVPDLVPDYSTELALVGDSDALVARLNLLLCAGQLSPATCGFIANALRIDQVSASSNDDFKRMHVVRAILFVMASAEYLVQK</sequence>
<evidence type="ECO:0000313" key="2">
    <source>
        <dbReference type="Proteomes" id="UP000198552"/>
    </source>
</evidence>
<dbReference type="Proteomes" id="UP000198552">
    <property type="component" value="Unassembled WGS sequence"/>
</dbReference>
<dbReference type="STRING" id="1527607.SAMN05428957_107126"/>
<dbReference type="EMBL" id="FNHP01000007">
    <property type="protein sequence ID" value="SDM53839.1"/>
    <property type="molecule type" value="Genomic_DNA"/>
</dbReference>
<name>A0A1G9U1J8_9BURK</name>
<dbReference type="Pfam" id="PF08811">
    <property type="entry name" value="DUF1800"/>
    <property type="match status" value="1"/>
</dbReference>
<dbReference type="AlphaFoldDB" id="A0A1G9U1J8"/>
<dbReference type="PANTHER" id="PTHR43737:SF1">
    <property type="entry name" value="DUF1501 DOMAIN-CONTAINING PROTEIN"/>
    <property type="match status" value="1"/>
</dbReference>
<evidence type="ECO:0008006" key="3">
    <source>
        <dbReference type="Google" id="ProtNLM"/>
    </source>
</evidence>
<keyword evidence="2" id="KW-1185">Reference proteome</keyword>
<gene>
    <name evidence="1" type="ORF">SAMN05428957_107126</name>
</gene>
<reference evidence="2" key="1">
    <citation type="submission" date="2016-10" db="EMBL/GenBank/DDBJ databases">
        <authorList>
            <person name="Varghese N."/>
            <person name="Submissions S."/>
        </authorList>
    </citation>
    <scope>NUCLEOTIDE SEQUENCE [LARGE SCALE GENOMIC DNA]</scope>
    <source>
        <strain evidence="2">EPL6</strain>
    </source>
</reference>
<dbReference type="InterPro" id="IPR014917">
    <property type="entry name" value="DUF1800"/>
</dbReference>
<dbReference type="PANTHER" id="PTHR43737">
    <property type="entry name" value="BLL7424 PROTEIN"/>
    <property type="match status" value="1"/>
</dbReference>
<accession>A0A1G9U1J8</accession>
<evidence type="ECO:0000313" key="1">
    <source>
        <dbReference type="EMBL" id="SDM53839.1"/>
    </source>
</evidence>
<dbReference type="OrthoDB" id="9772295at2"/>
<organism evidence="1 2">
    <name type="scientific">Oryzisolibacter propanilivorax</name>
    <dbReference type="NCBI Taxonomy" id="1527607"/>
    <lineage>
        <taxon>Bacteria</taxon>
        <taxon>Pseudomonadati</taxon>
        <taxon>Pseudomonadota</taxon>
        <taxon>Betaproteobacteria</taxon>
        <taxon>Burkholderiales</taxon>
        <taxon>Comamonadaceae</taxon>
        <taxon>Oryzisolibacter</taxon>
    </lineage>
</organism>
<protein>
    <recommendedName>
        <fullName evidence="3">DUF1800 domain-containing protein</fullName>
    </recommendedName>
</protein>